<dbReference type="AlphaFoldDB" id="A0A1V5ZJY1"/>
<dbReference type="Proteomes" id="UP000485621">
    <property type="component" value="Unassembled WGS sequence"/>
</dbReference>
<accession>A0A1V5ZJY1</accession>
<evidence type="ECO:0000313" key="1">
    <source>
        <dbReference type="EMBL" id="OQB40487.1"/>
    </source>
</evidence>
<sequence length="577" mass="65442">MSVMFDFDSVKKRLQDRLKAKTSWANILFFSTNQRIIDIVAEEIAYSMQYDEMLTRESKWNLAQQITSIMSENQFFNYFPHRKIGATNYLKISTSKNFDQSYPKNIIIPKYTMFSNSSLTFCSTETTTLTPIETNRELKIVQGVAKEVVFTATGETYEFFEIENNSIENSIFDVTVNNEVFTRVDSILEADSGSEKVFELENFKDFSGVKLKFGNDVFGKKLNSGDVVVFKFIQTDGLSGNVYSKNSITTVNSTIYDELGEEVDLYCTNEYDISGGLDYEDIEKIKVNAPKSYKSGNVAITNDDYKAIMNKFSFVKKSNVWGEYEVNEDLHNLPGTLIPQEENVVHICLIASNDLSVSPSQELEIRDGILLKKSPTDIVVFEKPNFIYIDFIVNAFITNKQYSMSYVSDGIYYALLNEYSVENQDFKNSIFQSNFISTVSNVDGVGYHNTTFSLHKILNFQSAYVAEININLEHIKRNSVKVYLLDKTMPGFNYVLIGVDNGNGNLISTLPEVYDLSISSIFYDTGIGNLLINSGLSSSYTNFEIKIEFDLDSDNIVSTKRNQIILFGSTQTSVNYA</sequence>
<comment type="caution">
    <text evidence="1">The sequence shown here is derived from an EMBL/GenBank/DDBJ whole genome shotgun (WGS) entry which is preliminary data.</text>
</comment>
<name>A0A1V5ZJY1_9BACT</name>
<protein>
    <recommendedName>
        <fullName evidence="2">Baseplate J-like protein</fullName>
    </recommendedName>
</protein>
<evidence type="ECO:0008006" key="2">
    <source>
        <dbReference type="Google" id="ProtNLM"/>
    </source>
</evidence>
<organism evidence="1">
    <name type="scientific">candidate division CPR1 bacterium ADurb.Bin160</name>
    <dbReference type="NCBI Taxonomy" id="1852826"/>
    <lineage>
        <taxon>Bacteria</taxon>
        <taxon>candidate division CPR1</taxon>
    </lineage>
</organism>
<dbReference type="EMBL" id="MWDB01000042">
    <property type="protein sequence ID" value="OQB40487.1"/>
    <property type="molecule type" value="Genomic_DNA"/>
</dbReference>
<reference evidence="1" key="1">
    <citation type="submission" date="2017-02" db="EMBL/GenBank/DDBJ databases">
        <title>Delving into the versatile metabolic prowess of the omnipresent phylum Bacteroidetes.</title>
        <authorList>
            <person name="Nobu M.K."/>
            <person name="Mei R."/>
            <person name="Narihiro T."/>
            <person name="Kuroda K."/>
            <person name="Liu W.-T."/>
        </authorList>
    </citation>
    <scope>NUCLEOTIDE SEQUENCE</scope>
    <source>
        <strain evidence="1">ADurb.Bin160</strain>
    </source>
</reference>
<proteinExistence type="predicted"/>
<gene>
    <name evidence="1" type="ORF">BWY04_01323</name>
</gene>